<gene>
    <name evidence="2" type="ORF">PVAG01_08113</name>
</gene>
<dbReference type="EMBL" id="JBFCZG010000007">
    <property type="protein sequence ID" value="KAL3419615.1"/>
    <property type="molecule type" value="Genomic_DNA"/>
</dbReference>
<evidence type="ECO:0000313" key="3">
    <source>
        <dbReference type="Proteomes" id="UP001629113"/>
    </source>
</evidence>
<sequence>MEWHTFLSNRLGKSVPELPEISADMDPRVALTALFREMNMLTSSSGQPKIPELFQRSRDLPGTHLESAAQECFFFKLLKSFLSTRHIVLDRNRFIRRDVDGTRYLCTEALPEYLNKWKNANHSIRMKTAVTELGQTVDRLTEMSEYVRKLRDTIQWTVTDQEPTPIEAIYISIVILRESIYHTIIAHDRPDGNAPLWIKKKDFALQSTTMLFDQNYASEIYDSTIPFLKARLNKNNWCPYRVQPVVRNASMLYWLSAARPYSVDDSRKVEKDHKDCTATSCRHANVKSGEYEPQHCCQPGEKCQLVGPRKEELERLVSTDKIPVISVDLDSLRGTQPTIELIDSESAPNYIAISHVWADGLGNPNKNEHYTCQMARIMRHCVAVSKSPNIYSALDGREKDESKNNFKQEDRVYFWLDTLCIPTSANPELKTKAISKMSIIYQNARKVLVIDASLQQHEYSEHEKLARLSVTPWLRRLWTLQEAFLPGLSVYFQFNEKAVSLPSIWLGKDDSHIAEFWDPSKGFQDRSKSIRNGESLYPTFCHSTPLQLLYFLVDPWHIAEVIPAPPLKGKFRQQVRSLVPKLVSRLMHTPPEKLSPEERRRIVLRSLVEPLSRRTTSHQEDEAFCLATLLNLCVKDIEKIYNRKGVEARMSLFWDKISESIDPQCLFTPGPRLKTKGFKWAPSSLIGTTIGSNAFAYTDLQEARRCKRGLLLKTAYWDVIREEIPEGENRQGWWLMKNEKDWYLVANHSNPEAVELDQISPNEEKMKEWFASLEEIPKIEKGSPTIIWLDPANAYQKGFKVALGVLVAIDYDQMKERVQKGSDWVDDTKGQGTWALPASYVCRVRALHLGTSSPGLTDAEEYTDADATKAFHMFARGDIVCAEALASKEFCID</sequence>
<dbReference type="PANTHER" id="PTHR39596">
    <property type="match status" value="1"/>
</dbReference>
<dbReference type="InterPro" id="IPR010730">
    <property type="entry name" value="HET"/>
</dbReference>
<organism evidence="2 3">
    <name type="scientific">Phlyctema vagabunda</name>
    <dbReference type="NCBI Taxonomy" id="108571"/>
    <lineage>
        <taxon>Eukaryota</taxon>
        <taxon>Fungi</taxon>
        <taxon>Dikarya</taxon>
        <taxon>Ascomycota</taxon>
        <taxon>Pezizomycotina</taxon>
        <taxon>Leotiomycetes</taxon>
        <taxon>Helotiales</taxon>
        <taxon>Dermateaceae</taxon>
        <taxon>Phlyctema</taxon>
    </lineage>
</organism>
<protein>
    <recommendedName>
        <fullName evidence="1">Heterokaryon incompatibility domain-containing protein</fullName>
    </recommendedName>
</protein>
<dbReference type="Pfam" id="PF06985">
    <property type="entry name" value="HET"/>
    <property type="match status" value="1"/>
</dbReference>
<name>A0ABR4P8H4_9HELO</name>
<accession>A0ABR4P8H4</accession>
<evidence type="ECO:0000259" key="1">
    <source>
        <dbReference type="Pfam" id="PF06985"/>
    </source>
</evidence>
<dbReference type="Proteomes" id="UP001629113">
    <property type="component" value="Unassembled WGS sequence"/>
</dbReference>
<dbReference type="PANTHER" id="PTHR39596:SF2">
    <property type="entry name" value="HET DOMAIN PROTEIN (AFU_ORTHOLOGUE AFUA_1G17550)-RELATED"/>
    <property type="match status" value="1"/>
</dbReference>
<reference evidence="2 3" key="1">
    <citation type="submission" date="2024-06" db="EMBL/GenBank/DDBJ databases">
        <title>Complete genome of Phlyctema vagabunda strain 19-DSS-EL-015.</title>
        <authorList>
            <person name="Fiorenzani C."/>
        </authorList>
    </citation>
    <scope>NUCLEOTIDE SEQUENCE [LARGE SCALE GENOMIC DNA]</scope>
    <source>
        <strain evidence="2 3">19-DSS-EL-015</strain>
    </source>
</reference>
<comment type="caution">
    <text evidence="2">The sequence shown here is derived from an EMBL/GenBank/DDBJ whole genome shotgun (WGS) entry which is preliminary data.</text>
</comment>
<feature type="domain" description="Heterokaryon incompatibility" evidence="1">
    <location>
        <begin position="350"/>
        <end position="458"/>
    </location>
</feature>
<evidence type="ECO:0000313" key="2">
    <source>
        <dbReference type="EMBL" id="KAL3419615.1"/>
    </source>
</evidence>
<proteinExistence type="predicted"/>
<keyword evidence="3" id="KW-1185">Reference proteome</keyword>